<dbReference type="EMBL" id="JABWGO010000002">
    <property type="protein sequence ID" value="NUW40826.1"/>
    <property type="molecule type" value="Genomic_DNA"/>
</dbReference>
<dbReference type="Proteomes" id="UP000546126">
    <property type="component" value="Unassembled WGS sequence"/>
</dbReference>
<sequence length="58" mass="6481">MRKVETYVNALRDVYPEVAERLAGMRTTLDIANWATIESLPKVSDPPTFSESDGKLTP</sequence>
<keyword evidence="2" id="KW-1185">Reference proteome</keyword>
<dbReference type="AlphaFoldDB" id="A0A7Y6IMB4"/>
<accession>A0A7Y6IMB4</accession>
<name>A0A7Y6IMB4_9ACTN</name>
<reference evidence="1 2" key="1">
    <citation type="submission" date="2020-06" db="EMBL/GenBank/DDBJ databases">
        <authorList>
            <person name="Chanama M."/>
        </authorList>
    </citation>
    <scope>NUCLEOTIDE SEQUENCE [LARGE SCALE GENOMIC DNA]</scope>
    <source>
        <strain evidence="1 2">TBRC6557</strain>
    </source>
</reference>
<comment type="caution">
    <text evidence="1">The sequence shown here is derived from an EMBL/GenBank/DDBJ whole genome shotgun (WGS) entry which is preliminary data.</text>
</comment>
<evidence type="ECO:0000313" key="1">
    <source>
        <dbReference type="EMBL" id="NUW40826.1"/>
    </source>
</evidence>
<proteinExistence type="predicted"/>
<evidence type="ECO:0000313" key="2">
    <source>
        <dbReference type="Proteomes" id="UP000546126"/>
    </source>
</evidence>
<organism evidence="1 2">
    <name type="scientific">Nonomuraea rhodomycinica</name>
    <dbReference type="NCBI Taxonomy" id="1712872"/>
    <lineage>
        <taxon>Bacteria</taxon>
        <taxon>Bacillati</taxon>
        <taxon>Actinomycetota</taxon>
        <taxon>Actinomycetes</taxon>
        <taxon>Streptosporangiales</taxon>
        <taxon>Streptosporangiaceae</taxon>
        <taxon>Nonomuraea</taxon>
    </lineage>
</organism>
<gene>
    <name evidence="1" type="ORF">HT134_11840</name>
</gene>
<protein>
    <submittedName>
        <fullName evidence="1">Uncharacterized protein</fullName>
    </submittedName>
</protein>
<dbReference type="RefSeq" id="WP_175600413.1">
    <property type="nucleotide sequence ID" value="NZ_JABWGO010000002.1"/>
</dbReference>